<feature type="region of interest" description="Disordered" evidence="7">
    <location>
        <begin position="994"/>
        <end position="1059"/>
    </location>
</feature>
<evidence type="ECO:0000256" key="2">
    <source>
        <dbReference type="ARBA" id="ARBA00009150"/>
    </source>
</evidence>
<dbReference type="OrthoDB" id="10259024at2759"/>
<dbReference type="GO" id="GO:0000938">
    <property type="term" value="C:GARP complex"/>
    <property type="evidence" value="ECO:0007669"/>
    <property type="project" value="InterPro"/>
</dbReference>
<dbReference type="PANTHER" id="PTHR12965:SF0">
    <property type="entry name" value="VACUOLAR PROTEIN SORTING-ASSOCIATED PROTEIN 54"/>
    <property type="match status" value="1"/>
</dbReference>
<gene>
    <name evidence="9" type="ORF">CANCADRAFT_69829</name>
</gene>
<evidence type="ECO:0000259" key="8">
    <source>
        <dbReference type="Pfam" id="PF07928"/>
    </source>
</evidence>
<keyword evidence="10" id="KW-1185">Reference proteome</keyword>
<feature type="compositionally biased region" description="Polar residues" evidence="7">
    <location>
        <begin position="1018"/>
        <end position="1046"/>
    </location>
</feature>
<keyword evidence="4" id="KW-0653">Protein transport</keyword>
<dbReference type="GO" id="GO:0042147">
    <property type="term" value="P:retrograde transport, endosome to Golgi"/>
    <property type="evidence" value="ECO:0007669"/>
    <property type="project" value="InterPro"/>
</dbReference>
<proteinExistence type="inferred from homology"/>
<dbReference type="GO" id="GO:0005829">
    <property type="term" value="C:cytosol"/>
    <property type="evidence" value="ECO:0007669"/>
    <property type="project" value="GOC"/>
</dbReference>
<organism evidence="9 10">
    <name type="scientific">Tortispora caseinolytica NRRL Y-17796</name>
    <dbReference type="NCBI Taxonomy" id="767744"/>
    <lineage>
        <taxon>Eukaryota</taxon>
        <taxon>Fungi</taxon>
        <taxon>Dikarya</taxon>
        <taxon>Ascomycota</taxon>
        <taxon>Saccharomycotina</taxon>
        <taxon>Trigonopsidomycetes</taxon>
        <taxon>Trigonopsidales</taxon>
        <taxon>Trigonopsidaceae</taxon>
        <taxon>Tortispora</taxon>
    </lineage>
</organism>
<evidence type="ECO:0000313" key="10">
    <source>
        <dbReference type="Proteomes" id="UP000095023"/>
    </source>
</evidence>
<protein>
    <recommendedName>
        <fullName evidence="8">Vacuolar protein sorting-associated protein 54 C-terminal domain-containing protein</fullName>
    </recommendedName>
</protein>
<evidence type="ECO:0000256" key="6">
    <source>
        <dbReference type="ARBA" id="ARBA00023054"/>
    </source>
</evidence>
<evidence type="ECO:0000256" key="5">
    <source>
        <dbReference type="ARBA" id="ARBA00023034"/>
    </source>
</evidence>
<reference evidence="10" key="1">
    <citation type="submission" date="2016-02" db="EMBL/GenBank/DDBJ databases">
        <title>Comparative genomics of biotechnologically important yeasts.</title>
        <authorList>
            <consortium name="DOE Joint Genome Institute"/>
            <person name="Riley R."/>
            <person name="Haridas S."/>
            <person name="Wolfe K.H."/>
            <person name="Lopes M.R."/>
            <person name="Hittinger C.T."/>
            <person name="Goker M."/>
            <person name="Salamov A."/>
            <person name="Wisecaver J."/>
            <person name="Long T.M."/>
            <person name="Aerts A.L."/>
            <person name="Barry K."/>
            <person name="Choi C."/>
            <person name="Clum A."/>
            <person name="Coughlan A.Y."/>
            <person name="Deshpande S."/>
            <person name="Douglass A.P."/>
            <person name="Hanson S.J."/>
            <person name="Klenk H.-P."/>
            <person name="Labutti K."/>
            <person name="Lapidus A."/>
            <person name="Lindquist E."/>
            <person name="Lipzen A."/>
            <person name="Meier-Kolthoff J.P."/>
            <person name="Ohm R.A."/>
            <person name="Otillar R.P."/>
            <person name="Pangilinan J."/>
            <person name="Peng Y."/>
            <person name="Rokas A."/>
            <person name="Rosa C.A."/>
            <person name="Scheuner C."/>
            <person name="Sibirny A.A."/>
            <person name="Slot J.C."/>
            <person name="Stielow J.B."/>
            <person name="Sun H."/>
            <person name="Kurtzman C.P."/>
            <person name="Blackwell M."/>
            <person name="Jeffries T.W."/>
            <person name="Grigoriev I.V."/>
        </authorList>
    </citation>
    <scope>NUCLEOTIDE SEQUENCE [LARGE SCALE GENOMIC DNA]</scope>
    <source>
        <strain evidence="10">NRRL Y-17796</strain>
    </source>
</reference>
<evidence type="ECO:0000313" key="9">
    <source>
        <dbReference type="EMBL" id="ODV88893.1"/>
    </source>
</evidence>
<keyword evidence="6" id="KW-0175">Coiled coil</keyword>
<evidence type="ECO:0000256" key="3">
    <source>
        <dbReference type="ARBA" id="ARBA00022448"/>
    </source>
</evidence>
<accession>A0A1E4TB17</accession>
<dbReference type="GO" id="GO:0006896">
    <property type="term" value="P:Golgi to vacuole transport"/>
    <property type="evidence" value="ECO:0007669"/>
    <property type="project" value="TreeGrafter"/>
</dbReference>
<evidence type="ECO:0000256" key="1">
    <source>
        <dbReference type="ARBA" id="ARBA00004601"/>
    </source>
</evidence>
<dbReference type="InterPro" id="IPR039745">
    <property type="entry name" value="Vps54"/>
</dbReference>
<comment type="similarity">
    <text evidence="2">Belongs to the VPS54 family.</text>
</comment>
<dbReference type="GO" id="GO:0019905">
    <property type="term" value="F:syntaxin binding"/>
    <property type="evidence" value="ECO:0007669"/>
    <property type="project" value="TreeGrafter"/>
</dbReference>
<dbReference type="Proteomes" id="UP000095023">
    <property type="component" value="Unassembled WGS sequence"/>
</dbReference>
<dbReference type="GO" id="GO:0015031">
    <property type="term" value="P:protein transport"/>
    <property type="evidence" value="ECO:0007669"/>
    <property type="project" value="UniProtKB-KW"/>
</dbReference>
<dbReference type="EMBL" id="KV453843">
    <property type="protein sequence ID" value="ODV88893.1"/>
    <property type="molecule type" value="Genomic_DNA"/>
</dbReference>
<keyword evidence="3" id="KW-0813">Transport</keyword>
<feature type="domain" description="Vacuolar protein sorting-associated protein 54 C-terminal" evidence="8">
    <location>
        <begin position="741"/>
        <end position="877"/>
    </location>
</feature>
<comment type="subcellular location">
    <subcellularLocation>
        <location evidence="1">Golgi apparatus</location>
        <location evidence="1">trans-Golgi network</location>
    </subcellularLocation>
</comment>
<sequence length="1059" mass="116617">MPHNRSVSKSSVSSRPGTLEYDGEVFEKGLEASDLENIDTPLATELEEPTPSGTHRRLSLSNPISRNAISQIVNAVSAPRGHGLHTSIIKDPSAKEIPPVSLTPLQTVDSTTIESYFSAISADHSTFSAYHKQSGASEPRSLKYSASSSSLASLSTTSLGHSRQSSISSAFSVPAPQSSGDISDVPEVFSDPKFDLTNPRIFNSVTENIEPIVFSDSDPASAASLKPKGRRATASLAILQEKLSWYLDIVDINLIDRISNATTSFFSALSKLGDLENESKEIVQKLDAMSSSLSSIDQDIVQTSLTTQKLNVRLQNISKLRDSAIQIGQVVEAASRAEVAFQNNDLAKTLDIMDSIQHLIHGKSCKYDLRSIKGLNPLQERLVTMRTQIGQSYVTLFADTLMHDLIRHRESVPPSDSLTRLLSSTMTGHKRSDSAHINTTFSGTSDTLRETLYAEISGLYRANMVSSALNIYGDRASRELKEIIRRYLPNDDDSSSDVSGMSRSHRGNILAKSLRAMEPLQFDRLLAQIYCAASEALRRISFHQKLLLDLSASISMQLEQNGSINGTLVNSIMDTSQMLHDISNYTFDRTAKVLGARRDLTVFALNKGYTNSNFDTSTYIQDADSFLRYYSLNMIFLREYEALLGVSATDCPLYRILNEQVKEFLPNLQNMSVRKLTVIIEKDRWKEVKVPRDAQTFIDILPTTDDIRNSDEDVMQLVADEPVLNKSEEFLSKIKINDSELFLSHSSLSLIMNIRAQLMLCEAFSHSAGTLGSRIVDLLRVFKTGLNQALLAAGATKLAGLRHITLKHLALGIQSLEVFVRLIPNIKERFVDRYGDCSISSPNDSLTVAGELDNARREFEEEQVILVDKIVAIMSGRVSIHAGNLTKVDWDKENDDQTYASDLLKELHTLKNISQSYLSSDLSENLLCRVFERYETALSTEFGKVSVTSESGLKRLLADAAALKKRFTALGAEKLGESIYLVVQEKGVTHSAAVNEAESAKNGVDNNTEKNDIKTRTRVSSENASETGTVEASESANDAEDTTNAGTPEASEPETPVDN</sequence>
<name>A0A1E4TB17_9ASCO</name>
<feature type="region of interest" description="Disordered" evidence="7">
    <location>
        <begin position="1"/>
        <end position="34"/>
    </location>
</feature>
<keyword evidence="5" id="KW-0333">Golgi apparatus</keyword>
<dbReference type="PANTHER" id="PTHR12965">
    <property type="entry name" value="VACUOLAR PROTEIN SORTING 54"/>
    <property type="match status" value="1"/>
</dbReference>
<evidence type="ECO:0000256" key="4">
    <source>
        <dbReference type="ARBA" id="ARBA00022927"/>
    </source>
</evidence>
<dbReference type="AlphaFoldDB" id="A0A1E4TB17"/>
<dbReference type="Pfam" id="PF07928">
    <property type="entry name" value="Vps54"/>
    <property type="match status" value="1"/>
</dbReference>
<evidence type="ECO:0000256" key="7">
    <source>
        <dbReference type="SAM" id="MobiDB-lite"/>
    </source>
</evidence>
<dbReference type="InterPro" id="IPR012501">
    <property type="entry name" value="Vps54_C"/>
</dbReference>